<dbReference type="EMBL" id="PJEO01000033">
    <property type="protein sequence ID" value="PKQ45134.1"/>
    <property type="molecule type" value="Genomic_DNA"/>
</dbReference>
<dbReference type="SUPFAM" id="SSF48208">
    <property type="entry name" value="Six-hairpin glycosidases"/>
    <property type="match status" value="2"/>
</dbReference>
<dbReference type="RefSeq" id="WP_106659669.1">
    <property type="nucleotide sequence ID" value="NZ_PJEO01000033.1"/>
</dbReference>
<keyword evidence="1 3" id="KW-0808">Transferase</keyword>
<sequence length="774" mass="87869">MISNIKTINPVNRKANINKKTRLKDRISSNDIKLKRLPKVLMISTYPPRQCGIATYTNDLKNALDNKYENCFETKICAVESNVESHTYKKGDVDLVLNTDDLQSFILISKKINADEDIELVMVQHEFGLFKNNEDVFVNFLKILTKPITLAFHTVLPNPTLALEVHVKALASIANIITVMTKSSSELLINTYGINPRKIEIIPHGTHLIKHKKKSILKEKYDLSGRKVISTFGLLGPGKSIETTLDALPEIIKEHNNIIFLVIGKTHPTLFNKEGNTYMNFLQSKVEELKLKDHVKFISKFVPLPELLEYLQLSDCYVFTSNDPNQAVSGTFSYAVSCGCPIISTPIPHANEVLRNGSGVLFDFGNSKQLSMEVNKLLNNKNLRDDMKLKGLHASSATSWENAAIAHAHVFSNEIKKPLKLIYKKPQINLDHIKAMTTDVGIIQFSIINTPDLNSGYTIDDNARALIAVCQHYKVTHNPSDLKLIKIYINFILKCQRYNGLFFNYVDKDKKFTKQNDEENLEDANGRAIWSLGYAYSLLDEAIDLDITLLQNMKWAINQFQLPMQNFESPRAIAFIIKGLYFFNMKLNSSDITISIEDMANKLVDSYKFHSEDDWNWYEPYLTYANSVLPEALLCAWKATEKTKFKRIAKESFDFLLSKTFDGDSIKIICNQNWLVKGSDEKLAYIGGEQPIDVTYTILALKQFDLIFPLEGYNTKMEIAFSWFLGNNQLKQIIYNPCTGGCHDGLETHNVNLNQGAESTVSYLLARLAFEEIA</sequence>
<evidence type="ECO:0000259" key="2">
    <source>
        <dbReference type="Pfam" id="PF00534"/>
    </source>
</evidence>
<dbReference type="GO" id="GO:0016757">
    <property type="term" value="F:glycosyltransferase activity"/>
    <property type="evidence" value="ECO:0007669"/>
    <property type="project" value="UniProtKB-KW"/>
</dbReference>
<evidence type="ECO:0000313" key="3">
    <source>
        <dbReference type="EMBL" id="PKQ45134.1"/>
    </source>
</evidence>
<gene>
    <name evidence="3" type="ORF">CSW08_09600</name>
</gene>
<keyword evidence="3" id="KW-0328">Glycosyltransferase</keyword>
<dbReference type="PANTHER" id="PTHR46401:SF2">
    <property type="entry name" value="GLYCOSYLTRANSFERASE WBBK-RELATED"/>
    <property type="match status" value="1"/>
</dbReference>
<reference evidence="3 4" key="1">
    <citation type="submission" date="2017-12" db="EMBL/GenBank/DDBJ databases">
        <title>Confluentibacter flavum sp. nov., isolated from the saline lake.</title>
        <authorList>
            <person name="Yu L."/>
        </authorList>
    </citation>
    <scope>NUCLEOTIDE SEQUENCE [LARGE SCALE GENOMIC DNA]</scope>
    <source>
        <strain evidence="3 4">3B</strain>
    </source>
</reference>
<dbReference type="InterPro" id="IPR001296">
    <property type="entry name" value="Glyco_trans_1"/>
</dbReference>
<organism evidence="3 4">
    <name type="scientific">Confluentibacter flavum</name>
    <dbReference type="NCBI Taxonomy" id="1909700"/>
    <lineage>
        <taxon>Bacteria</taxon>
        <taxon>Pseudomonadati</taxon>
        <taxon>Bacteroidota</taxon>
        <taxon>Flavobacteriia</taxon>
        <taxon>Flavobacteriales</taxon>
        <taxon>Flavobacteriaceae</taxon>
        <taxon>Confluentibacter</taxon>
    </lineage>
</organism>
<evidence type="ECO:0000313" key="4">
    <source>
        <dbReference type="Proteomes" id="UP000233435"/>
    </source>
</evidence>
<keyword evidence="4" id="KW-1185">Reference proteome</keyword>
<dbReference type="Proteomes" id="UP000233435">
    <property type="component" value="Unassembled WGS sequence"/>
</dbReference>
<dbReference type="OrthoDB" id="9765330at2"/>
<proteinExistence type="predicted"/>
<dbReference type="InterPro" id="IPR008928">
    <property type="entry name" value="6-hairpin_glycosidase_sf"/>
</dbReference>
<dbReference type="Pfam" id="PF00534">
    <property type="entry name" value="Glycos_transf_1"/>
    <property type="match status" value="1"/>
</dbReference>
<protein>
    <submittedName>
        <fullName evidence="3">Mannosyltransferase</fullName>
    </submittedName>
</protein>
<dbReference type="SUPFAM" id="SSF53756">
    <property type="entry name" value="UDP-Glycosyltransferase/glycogen phosphorylase"/>
    <property type="match status" value="1"/>
</dbReference>
<accession>A0A2N3HJS4</accession>
<feature type="domain" description="Glycosyl transferase family 1" evidence="2">
    <location>
        <begin position="219"/>
        <end position="388"/>
    </location>
</feature>
<dbReference type="GO" id="GO:0009103">
    <property type="term" value="P:lipopolysaccharide biosynthetic process"/>
    <property type="evidence" value="ECO:0007669"/>
    <property type="project" value="TreeGrafter"/>
</dbReference>
<dbReference type="Gene3D" id="3.40.50.2000">
    <property type="entry name" value="Glycogen Phosphorylase B"/>
    <property type="match status" value="2"/>
</dbReference>
<dbReference type="PANTHER" id="PTHR46401">
    <property type="entry name" value="GLYCOSYLTRANSFERASE WBBK-RELATED"/>
    <property type="match status" value="1"/>
</dbReference>
<name>A0A2N3HJS4_9FLAO</name>
<dbReference type="AlphaFoldDB" id="A0A2N3HJS4"/>
<comment type="caution">
    <text evidence="3">The sequence shown here is derived from an EMBL/GenBank/DDBJ whole genome shotgun (WGS) entry which is preliminary data.</text>
</comment>
<evidence type="ECO:0000256" key="1">
    <source>
        <dbReference type="ARBA" id="ARBA00022679"/>
    </source>
</evidence>